<sequence length="122" mass="13636">MICKEIRVIPRYMNGPCANEAANDIISLLKLCQQLQSEKDGRERPAPGTYSRDEDAFADRIRTACGHAQQLRRLLPVMTTLSAIGAGMERRGEISLLPGEDYAQKALARLTEQYLSGRDNKQ</sequence>
<protein>
    <submittedName>
        <fullName evidence="1">Uncharacterized protein</fullName>
    </submittedName>
</protein>
<name>A0A822X114_9ENTR</name>
<gene>
    <name evidence="1" type="ORF">SAMEA2273352_04503</name>
</gene>
<comment type="caution">
    <text evidence="1">The sequence shown here is derived from an EMBL/GenBank/DDBJ whole genome shotgun (WGS) entry which is preliminary data.</text>
</comment>
<organism evidence="1 2">
    <name type="scientific">Enterobacter hormaechei</name>
    <dbReference type="NCBI Taxonomy" id="158836"/>
    <lineage>
        <taxon>Bacteria</taxon>
        <taxon>Pseudomonadati</taxon>
        <taxon>Pseudomonadota</taxon>
        <taxon>Gammaproteobacteria</taxon>
        <taxon>Enterobacterales</taxon>
        <taxon>Enterobacteriaceae</taxon>
        <taxon>Enterobacter</taxon>
        <taxon>Enterobacter cloacae complex</taxon>
    </lineage>
</organism>
<proteinExistence type="predicted"/>
<evidence type="ECO:0000313" key="1">
    <source>
        <dbReference type="EMBL" id="CZY24704.1"/>
    </source>
</evidence>
<reference evidence="1 2" key="1">
    <citation type="submission" date="2016-03" db="EMBL/GenBank/DDBJ databases">
        <authorList>
            <consortium name="Pathogen Informatics"/>
        </authorList>
    </citation>
    <scope>NUCLEOTIDE SEQUENCE [LARGE SCALE GENOMIC DNA]</scope>
    <source>
        <strain evidence="2">e1424</strain>
    </source>
</reference>
<accession>A0A822X114</accession>
<dbReference type="AlphaFoldDB" id="A0A822X114"/>
<dbReference type="Proteomes" id="UP000076205">
    <property type="component" value="Unassembled WGS sequence"/>
</dbReference>
<evidence type="ECO:0000313" key="2">
    <source>
        <dbReference type="Proteomes" id="UP000076205"/>
    </source>
</evidence>
<dbReference type="EMBL" id="FJYW01000013">
    <property type="protein sequence ID" value="CZY24704.1"/>
    <property type="molecule type" value="Genomic_DNA"/>
</dbReference>